<evidence type="ECO:0000256" key="1">
    <source>
        <dbReference type="PROSITE-ProRule" id="PRU00339"/>
    </source>
</evidence>
<dbReference type="GO" id="GO:0003341">
    <property type="term" value="P:cilium movement"/>
    <property type="evidence" value="ECO:0007669"/>
    <property type="project" value="TreeGrafter"/>
</dbReference>
<feature type="region of interest" description="Disordered" evidence="2">
    <location>
        <begin position="405"/>
        <end position="425"/>
    </location>
</feature>
<dbReference type="InterPro" id="IPR052004">
    <property type="entry name" value="Dynein_assembly_factor_4"/>
</dbReference>
<dbReference type="PANTHER" id="PTHR46492">
    <property type="entry name" value="DYNEIN ASSEMBLY FACTOR 4, AXONEMAL"/>
    <property type="match status" value="1"/>
</dbReference>
<accession>A0AAW1RWC4</accession>
<dbReference type="SMART" id="SM00028">
    <property type="entry name" value="TPR"/>
    <property type="match status" value="3"/>
</dbReference>
<name>A0AAW1RWC4_9CHLO</name>
<dbReference type="PROSITE" id="PS50005">
    <property type="entry name" value="TPR"/>
    <property type="match status" value="1"/>
</dbReference>
<dbReference type="PROSITE" id="PS51203">
    <property type="entry name" value="CS"/>
    <property type="match status" value="1"/>
</dbReference>
<feature type="compositionally biased region" description="Polar residues" evidence="2">
    <location>
        <begin position="255"/>
        <end position="269"/>
    </location>
</feature>
<dbReference type="Gene3D" id="1.25.40.10">
    <property type="entry name" value="Tetratricopeptide repeat domain"/>
    <property type="match status" value="1"/>
</dbReference>
<organism evidence="4 5">
    <name type="scientific">Apatococcus fuscideae</name>
    <dbReference type="NCBI Taxonomy" id="2026836"/>
    <lineage>
        <taxon>Eukaryota</taxon>
        <taxon>Viridiplantae</taxon>
        <taxon>Chlorophyta</taxon>
        <taxon>core chlorophytes</taxon>
        <taxon>Trebouxiophyceae</taxon>
        <taxon>Chlorellales</taxon>
        <taxon>Chlorellaceae</taxon>
        <taxon>Apatococcus</taxon>
    </lineage>
</organism>
<dbReference type="InterPro" id="IPR019734">
    <property type="entry name" value="TPR_rpt"/>
</dbReference>
<reference evidence="4 5" key="1">
    <citation type="journal article" date="2024" name="Nat. Commun.">
        <title>Phylogenomics reveals the evolutionary origins of lichenization in chlorophyte algae.</title>
        <authorList>
            <person name="Puginier C."/>
            <person name="Libourel C."/>
            <person name="Otte J."/>
            <person name="Skaloud P."/>
            <person name="Haon M."/>
            <person name="Grisel S."/>
            <person name="Petersen M."/>
            <person name="Berrin J.G."/>
            <person name="Delaux P.M."/>
            <person name="Dal Grande F."/>
            <person name="Keller J."/>
        </authorList>
    </citation>
    <scope>NUCLEOTIDE SEQUENCE [LARGE SCALE GENOMIC DNA]</scope>
    <source>
        <strain evidence="4 5">SAG 2523</strain>
    </source>
</reference>
<dbReference type="SUPFAM" id="SSF48452">
    <property type="entry name" value="TPR-like"/>
    <property type="match status" value="1"/>
</dbReference>
<dbReference type="InterPro" id="IPR007052">
    <property type="entry name" value="CS_dom"/>
</dbReference>
<sequence length="616" mass="66817">MPITPSLTWDQTKDSVHIVIKLPGISQGQGQLDLQLTDSFLKVNRAPYLRFVDFYGLVVDSKSSAVVSGGFIEFTLKKADTGEWRQLEADLPKEEVVKRRRVAVENQQAAQQATRKSRQEEQKLQERKVIDQRMELAQKKRDLIQKAKDEELSKERASLNNWQISAAAPPGVKQGNGGAMPDHPHCFGRGWQPAAASHAAAPPSALQQAGDPEQSCAGNSGDAAGPVHEEANDDPMSLQEWEHWPDASAAEPRADSSSLGKENGSSQASPPEEMLQRRAPPRRALQPVQVEFTELESPSLPARATRELELKEYKRQIKEGQSAKADEDALDVRQTQPLFMKDKGDGLARSGNHAGALNAYTRALTLDPTLTAALSNRSSCHLALRNHRECIQDCTAALEQLGLAEPGEGPDGAGAGRARQQAKLHTRRASAHLALSNSAAALEDLQQAVRLQPADAALERDLARLEAAERPTDLDAVRHAALACCKCQDWEGAVKGFTSLLDLQRPEDSAERIGALANRSAAHLAPAMPPHVLLDCTTALTLLLSPVVPPDEASDKKRDTQQGAETGSCLDTYHATGRVTCDCEALQVWQRANPGKGSETLIRLLARRGAALGHLH</sequence>
<feature type="repeat" description="TPR" evidence="1">
    <location>
        <begin position="422"/>
        <end position="455"/>
    </location>
</feature>
<keyword evidence="5" id="KW-1185">Reference proteome</keyword>
<dbReference type="PANTHER" id="PTHR46492:SF1">
    <property type="entry name" value="DYNEIN AXONEMAL ASSEMBLY FACTOR 4"/>
    <property type="match status" value="1"/>
</dbReference>
<dbReference type="GO" id="GO:0036159">
    <property type="term" value="P:inner dynein arm assembly"/>
    <property type="evidence" value="ECO:0007669"/>
    <property type="project" value="TreeGrafter"/>
</dbReference>
<dbReference type="Pfam" id="PF04969">
    <property type="entry name" value="CS"/>
    <property type="match status" value="1"/>
</dbReference>
<protein>
    <recommendedName>
        <fullName evidence="3">CS domain-containing protein</fullName>
    </recommendedName>
</protein>
<feature type="region of interest" description="Disordered" evidence="2">
    <location>
        <begin position="161"/>
        <end position="283"/>
    </location>
</feature>
<feature type="domain" description="CS" evidence="3">
    <location>
        <begin position="2"/>
        <end position="88"/>
    </location>
</feature>
<dbReference type="Gene3D" id="2.60.40.790">
    <property type="match status" value="1"/>
</dbReference>
<keyword evidence="1" id="KW-0802">TPR repeat</keyword>
<evidence type="ECO:0000259" key="3">
    <source>
        <dbReference type="PROSITE" id="PS51203"/>
    </source>
</evidence>
<dbReference type="SUPFAM" id="SSF49764">
    <property type="entry name" value="HSP20-like chaperones"/>
    <property type="match status" value="1"/>
</dbReference>
<dbReference type="GO" id="GO:0036158">
    <property type="term" value="P:outer dynein arm assembly"/>
    <property type="evidence" value="ECO:0007669"/>
    <property type="project" value="TreeGrafter"/>
</dbReference>
<proteinExistence type="predicted"/>
<dbReference type="InterPro" id="IPR011990">
    <property type="entry name" value="TPR-like_helical_dom_sf"/>
</dbReference>
<comment type="caution">
    <text evidence="4">The sequence shown here is derived from an EMBL/GenBank/DDBJ whole genome shotgun (WGS) entry which is preliminary data.</text>
</comment>
<dbReference type="Pfam" id="PF13181">
    <property type="entry name" value="TPR_8"/>
    <property type="match status" value="1"/>
</dbReference>
<dbReference type="InterPro" id="IPR008978">
    <property type="entry name" value="HSP20-like_chaperone"/>
</dbReference>
<evidence type="ECO:0000313" key="5">
    <source>
        <dbReference type="Proteomes" id="UP001485043"/>
    </source>
</evidence>
<dbReference type="Proteomes" id="UP001485043">
    <property type="component" value="Unassembled WGS sequence"/>
</dbReference>
<evidence type="ECO:0000313" key="4">
    <source>
        <dbReference type="EMBL" id="KAK9837386.1"/>
    </source>
</evidence>
<evidence type="ECO:0000256" key="2">
    <source>
        <dbReference type="SAM" id="MobiDB-lite"/>
    </source>
</evidence>
<feature type="compositionally biased region" description="Low complexity" evidence="2">
    <location>
        <begin position="192"/>
        <end position="209"/>
    </location>
</feature>
<gene>
    <name evidence="4" type="ORF">WJX84_003845</name>
</gene>
<dbReference type="EMBL" id="JALJOV010001955">
    <property type="protein sequence ID" value="KAK9837386.1"/>
    <property type="molecule type" value="Genomic_DNA"/>
</dbReference>
<dbReference type="AlphaFoldDB" id="A0AAW1RWC4"/>
<feature type="non-terminal residue" evidence="4">
    <location>
        <position position="616"/>
    </location>
</feature>